<name>A0ABW3W6N3_9ACTN</name>
<keyword evidence="2" id="KW-0472">Membrane</keyword>
<comment type="caution">
    <text evidence="3">The sequence shown here is derived from an EMBL/GenBank/DDBJ whole genome shotgun (WGS) entry which is preliminary data.</text>
</comment>
<keyword evidence="2" id="KW-1133">Transmembrane helix</keyword>
<accession>A0ABW3W6N3</accession>
<evidence type="ECO:0000256" key="2">
    <source>
        <dbReference type="SAM" id="Phobius"/>
    </source>
</evidence>
<keyword evidence="2" id="KW-0812">Transmembrane</keyword>
<feature type="transmembrane region" description="Helical" evidence="2">
    <location>
        <begin position="230"/>
        <end position="249"/>
    </location>
</feature>
<gene>
    <name evidence="3" type="ORF">ACFQ3F_22130</name>
</gene>
<evidence type="ECO:0000313" key="4">
    <source>
        <dbReference type="Proteomes" id="UP001597229"/>
    </source>
</evidence>
<protein>
    <submittedName>
        <fullName evidence="3">PepSY-associated TM helix domain-containing protein</fullName>
    </submittedName>
</protein>
<dbReference type="EMBL" id="JBHTLX010000024">
    <property type="protein sequence ID" value="MFD1250507.1"/>
    <property type="molecule type" value="Genomic_DNA"/>
</dbReference>
<proteinExistence type="predicted"/>
<organism evidence="3 4">
    <name type="scientific">Nocardioides ginsengisoli</name>
    <dbReference type="NCBI Taxonomy" id="363868"/>
    <lineage>
        <taxon>Bacteria</taxon>
        <taxon>Bacillati</taxon>
        <taxon>Actinomycetota</taxon>
        <taxon>Actinomycetes</taxon>
        <taxon>Propionibacteriales</taxon>
        <taxon>Nocardioidaceae</taxon>
        <taxon>Nocardioides</taxon>
    </lineage>
</organism>
<evidence type="ECO:0000256" key="1">
    <source>
        <dbReference type="SAM" id="MobiDB-lite"/>
    </source>
</evidence>
<feature type="compositionally biased region" description="Polar residues" evidence="1">
    <location>
        <begin position="1"/>
        <end position="12"/>
    </location>
</feature>
<feature type="transmembrane region" description="Helical" evidence="2">
    <location>
        <begin position="182"/>
        <end position="202"/>
    </location>
</feature>
<feature type="transmembrane region" description="Helical" evidence="2">
    <location>
        <begin position="387"/>
        <end position="409"/>
    </location>
</feature>
<reference evidence="4" key="1">
    <citation type="journal article" date="2019" name="Int. J. Syst. Evol. Microbiol.">
        <title>The Global Catalogue of Microorganisms (GCM) 10K type strain sequencing project: providing services to taxonomists for standard genome sequencing and annotation.</title>
        <authorList>
            <consortium name="The Broad Institute Genomics Platform"/>
            <consortium name="The Broad Institute Genome Sequencing Center for Infectious Disease"/>
            <person name="Wu L."/>
            <person name="Ma J."/>
        </authorList>
    </citation>
    <scope>NUCLEOTIDE SEQUENCE [LARGE SCALE GENOMIC DNA]</scope>
    <source>
        <strain evidence="4">CCUG 52478</strain>
    </source>
</reference>
<dbReference type="Proteomes" id="UP001597229">
    <property type="component" value="Unassembled WGS sequence"/>
</dbReference>
<dbReference type="PANTHER" id="PTHR34219">
    <property type="entry name" value="IRON-REGULATED INNER MEMBRANE PROTEIN-RELATED"/>
    <property type="match status" value="1"/>
</dbReference>
<dbReference type="Pfam" id="PF03929">
    <property type="entry name" value="PepSY_TM"/>
    <property type="match status" value="1"/>
</dbReference>
<dbReference type="RefSeq" id="WP_367919024.1">
    <property type="nucleotide sequence ID" value="NZ_BAABAC010000018.1"/>
</dbReference>
<sequence>MAQDTEQPQASTAEARPRPTKRPEALRRRLAATHRWTSLVVSAFLVVLMAAGVPLLYGAESFRARNADLYRPTHSAHPITAQQALEVVRDAHPDFTAGNVISDSGIFVVADPRLNLAYGVDPGSGRITGTGHYYGGFQGFVENLHAFGLSSPRYPGYVPFMATAMPSFGISGLEGHTLGDSLIGLLGCLLVLLALSGLYLWWPGIKRLSSGFRARTGKSRYITHRELHKVVGILALPFLLMWGLTGAAAKYPMIEQGLLAVTGGDTGQVKALNWDFASVPHDGAQDIGLDAAAAAALTEVDGRISNRTLPDPSDPASAYLFEISEPDWDPYDGTMLAGNDWVYVDRYDATHTKVVWSGHDAPIQNRVYEELVYPSHFGWYLNGWVRLIWAVFGLAPLFLLTTGLVSWGIRHRRKKARLAARVTTATP</sequence>
<feature type="region of interest" description="Disordered" evidence="1">
    <location>
        <begin position="1"/>
        <end position="23"/>
    </location>
</feature>
<evidence type="ECO:0000313" key="3">
    <source>
        <dbReference type="EMBL" id="MFD1250507.1"/>
    </source>
</evidence>
<keyword evidence="4" id="KW-1185">Reference proteome</keyword>
<feature type="transmembrane region" description="Helical" evidence="2">
    <location>
        <begin position="36"/>
        <end position="57"/>
    </location>
</feature>
<dbReference type="InterPro" id="IPR005625">
    <property type="entry name" value="PepSY-ass_TM"/>
</dbReference>